<dbReference type="Pfam" id="PF13845">
    <property type="entry name" value="Septum_form"/>
    <property type="match status" value="1"/>
</dbReference>
<evidence type="ECO:0000259" key="1">
    <source>
        <dbReference type="Pfam" id="PF13845"/>
    </source>
</evidence>
<evidence type="ECO:0000313" key="2">
    <source>
        <dbReference type="EMBL" id="CAB4745796.1"/>
    </source>
</evidence>
<accession>A0A6J6TF26</accession>
<dbReference type="InterPro" id="IPR026004">
    <property type="entry name" value="Septum_form"/>
</dbReference>
<organism evidence="2">
    <name type="scientific">freshwater metagenome</name>
    <dbReference type="NCBI Taxonomy" id="449393"/>
    <lineage>
        <taxon>unclassified sequences</taxon>
        <taxon>metagenomes</taxon>
        <taxon>ecological metagenomes</taxon>
    </lineage>
</organism>
<dbReference type="EMBL" id="CAEZYZ010000076">
    <property type="protein sequence ID" value="CAB4745796.1"/>
    <property type="molecule type" value="Genomic_DNA"/>
</dbReference>
<reference evidence="2" key="1">
    <citation type="submission" date="2020-05" db="EMBL/GenBank/DDBJ databases">
        <authorList>
            <person name="Chiriac C."/>
            <person name="Salcher M."/>
            <person name="Ghai R."/>
            <person name="Kavagutti S V."/>
        </authorList>
    </citation>
    <scope>NUCLEOTIDE SEQUENCE</scope>
</reference>
<gene>
    <name evidence="2" type="ORF">UFOPK2810_00583</name>
</gene>
<sequence>MRRMSTIVATALCCAVAATAVGIAPASAAQPTVGDCHNNAPLGPKKGSNLQSVALCEGPHLSETFYVGSLPASFPDPTKATAKQIAAARASNCTVARMNTYMGLNSPIPTRFRPVALFPDALQYGAGERWIRCDLVYSTGLSIGEMPKPAAQWVGENAGDLSVFNYCTPGVGYSKMPSPTKTSAQSCDSPTKQWVLVARPTVGTIAQKYPGSRSLNSKAASKCKVFKNTYSGGIKDPYSRGWSYIYPMAKGWTEGVRTVSCWVPLKQYINSK</sequence>
<name>A0A6J6TF26_9ZZZZ</name>
<protein>
    <submittedName>
        <fullName evidence="2">Unannotated protein</fullName>
    </submittedName>
</protein>
<feature type="domain" description="Septum formation-related" evidence="1">
    <location>
        <begin position="34"/>
        <end position="261"/>
    </location>
</feature>
<proteinExistence type="predicted"/>
<dbReference type="AlphaFoldDB" id="A0A6J6TF26"/>